<sequence>MSDRVVPDIKTTTFGEYPKENCDIGADDIDWCTGFWNEMAGEITPSLYPDSPIFSSKEYDWDDPVFLENVFVTPDIEETFAGTHMNGHPAFMENQKNEDVYSVYSFSNGCEPNNILQVRTSTSNTSKQKCKRPRKPKTENAHDTPSKRQRTNSTKKTKPNSKK</sequence>
<feature type="compositionally biased region" description="Basic residues" evidence="1">
    <location>
        <begin position="147"/>
        <end position="163"/>
    </location>
</feature>
<comment type="caution">
    <text evidence="2">The sequence shown here is derived from an EMBL/GenBank/DDBJ whole genome shotgun (WGS) entry which is preliminary data.</text>
</comment>
<proteinExistence type="predicted"/>
<gene>
    <name evidence="2" type="ORF">PACLA_8A079431</name>
</gene>
<organism evidence="2 3">
    <name type="scientific">Paramuricea clavata</name>
    <name type="common">Red gorgonian</name>
    <name type="synonym">Violescent sea-whip</name>
    <dbReference type="NCBI Taxonomy" id="317549"/>
    <lineage>
        <taxon>Eukaryota</taxon>
        <taxon>Metazoa</taxon>
        <taxon>Cnidaria</taxon>
        <taxon>Anthozoa</taxon>
        <taxon>Octocorallia</taxon>
        <taxon>Malacalcyonacea</taxon>
        <taxon>Plexauridae</taxon>
        <taxon>Paramuricea</taxon>
    </lineage>
</organism>
<reference evidence="2" key="1">
    <citation type="submission" date="2020-04" db="EMBL/GenBank/DDBJ databases">
        <authorList>
            <person name="Alioto T."/>
            <person name="Alioto T."/>
            <person name="Gomez Garrido J."/>
        </authorList>
    </citation>
    <scope>NUCLEOTIDE SEQUENCE</scope>
    <source>
        <strain evidence="2">A484AB</strain>
    </source>
</reference>
<protein>
    <submittedName>
        <fullName evidence="2">Uncharacterized protein</fullName>
    </submittedName>
</protein>
<evidence type="ECO:0000256" key="1">
    <source>
        <dbReference type="SAM" id="MobiDB-lite"/>
    </source>
</evidence>
<evidence type="ECO:0000313" key="3">
    <source>
        <dbReference type="Proteomes" id="UP001152795"/>
    </source>
</evidence>
<feature type="compositionally biased region" description="Polar residues" evidence="1">
    <location>
        <begin position="118"/>
        <end position="127"/>
    </location>
</feature>
<dbReference type="Proteomes" id="UP001152795">
    <property type="component" value="Unassembled WGS sequence"/>
</dbReference>
<dbReference type="EMBL" id="CACRXK020001399">
    <property type="protein sequence ID" value="CAB3988879.1"/>
    <property type="molecule type" value="Genomic_DNA"/>
</dbReference>
<accession>A0A7D9HMY0</accession>
<feature type="region of interest" description="Disordered" evidence="1">
    <location>
        <begin position="118"/>
        <end position="163"/>
    </location>
</feature>
<dbReference type="AlphaFoldDB" id="A0A7D9HMY0"/>
<evidence type="ECO:0000313" key="2">
    <source>
        <dbReference type="EMBL" id="CAB3988879.1"/>
    </source>
</evidence>
<feature type="compositionally biased region" description="Basic and acidic residues" evidence="1">
    <location>
        <begin position="136"/>
        <end position="146"/>
    </location>
</feature>
<keyword evidence="3" id="KW-1185">Reference proteome</keyword>
<name>A0A7D9HMY0_PARCT</name>